<feature type="transmembrane region" description="Helical" evidence="1">
    <location>
        <begin position="21"/>
        <end position="42"/>
    </location>
</feature>
<reference evidence="3" key="1">
    <citation type="journal article" date="2019" name="Int. J. Syst. Evol. Microbiol.">
        <title>The Global Catalogue of Microorganisms (GCM) 10K type strain sequencing project: providing services to taxonomists for standard genome sequencing and annotation.</title>
        <authorList>
            <consortium name="The Broad Institute Genomics Platform"/>
            <consortium name="The Broad Institute Genome Sequencing Center for Infectious Disease"/>
            <person name="Wu L."/>
            <person name="Ma J."/>
        </authorList>
    </citation>
    <scope>NUCLEOTIDE SEQUENCE [LARGE SCALE GENOMIC DNA]</scope>
    <source>
        <strain evidence="3">KCTC 22671</strain>
    </source>
</reference>
<keyword evidence="3" id="KW-1185">Reference proteome</keyword>
<keyword evidence="1" id="KW-0472">Membrane</keyword>
<keyword evidence="1" id="KW-1133">Transmembrane helix</keyword>
<accession>A0ABW5YPB1</accession>
<dbReference type="RefSeq" id="WP_379812316.1">
    <property type="nucleotide sequence ID" value="NZ_JBHUPC010000017.1"/>
</dbReference>
<evidence type="ECO:0000256" key="1">
    <source>
        <dbReference type="SAM" id="Phobius"/>
    </source>
</evidence>
<feature type="transmembrane region" description="Helical" evidence="1">
    <location>
        <begin position="48"/>
        <end position="67"/>
    </location>
</feature>
<feature type="transmembrane region" description="Helical" evidence="1">
    <location>
        <begin position="87"/>
        <end position="111"/>
    </location>
</feature>
<organism evidence="2 3">
    <name type="scientific">Flavobacterium chuncheonense</name>
    <dbReference type="NCBI Taxonomy" id="2026653"/>
    <lineage>
        <taxon>Bacteria</taxon>
        <taxon>Pseudomonadati</taxon>
        <taxon>Bacteroidota</taxon>
        <taxon>Flavobacteriia</taxon>
        <taxon>Flavobacteriales</taxon>
        <taxon>Flavobacteriaceae</taxon>
        <taxon>Flavobacterium</taxon>
    </lineage>
</organism>
<dbReference type="Proteomes" id="UP001597534">
    <property type="component" value="Unassembled WGS sequence"/>
</dbReference>
<gene>
    <name evidence="2" type="ORF">ACFS5J_11410</name>
</gene>
<name>A0ABW5YPB1_9FLAO</name>
<dbReference type="EMBL" id="JBHUPC010000017">
    <property type="protein sequence ID" value="MFD2892617.1"/>
    <property type="molecule type" value="Genomic_DNA"/>
</dbReference>
<comment type="caution">
    <text evidence="2">The sequence shown here is derived from an EMBL/GenBank/DDBJ whole genome shotgun (WGS) entry which is preliminary data.</text>
</comment>
<keyword evidence="1" id="KW-0812">Transmembrane</keyword>
<sequence>MEQHRTDNQVNEKKRTTAITIICVLGFIGAALAIPIIFTGIARQIGSWYPPYLGLSTIIGFVCMVGLWQMKKWAAYTYAGFVGLNQLVLLTMGVWNIMALIIPAIVVGIALTHVKKMD</sequence>
<evidence type="ECO:0000313" key="2">
    <source>
        <dbReference type="EMBL" id="MFD2892617.1"/>
    </source>
</evidence>
<evidence type="ECO:0000313" key="3">
    <source>
        <dbReference type="Proteomes" id="UP001597534"/>
    </source>
</evidence>
<protein>
    <submittedName>
        <fullName evidence="2">Uncharacterized protein</fullName>
    </submittedName>
</protein>
<proteinExistence type="predicted"/>